<proteinExistence type="predicted"/>
<dbReference type="Proteomes" id="UP001476798">
    <property type="component" value="Unassembled WGS sequence"/>
</dbReference>
<keyword evidence="2" id="KW-1185">Reference proteome</keyword>
<protein>
    <submittedName>
        <fullName evidence="1">Uncharacterized protein</fullName>
    </submittedName>
</protein>
<evidence type="ECO:0000313" key="2">
    <source>
        <dbReference type="Proteomes" id="UP001476798"/>
    </source>
</evidence>
<evidence type="ECO:0000313" key="1">
    <source>
        <dbReference type="EMBL" id="MEQ2165163.1"/>
    </source>
</evidence>
<dbReference type="EMBL" id="JAHRIO010020977">
    <property type="protein sequence ID" value="MEQ2165163.1"/>
    <property type="molecule type" value="Genomic_DNA"/>
</dbReference>
<organism evidence="1 2">
    <name type="scientific">Goodea atripinnis</name>
    <dbReference type="NCBI Taxonomy" id="208336"/>
    <lineage>
        <taxon>Eukaryota</taxon>
        <taxon>Metazoa</taxon>
        <taxon>Chordata</taxon>
        <taxon>Craniata</taxon>
        <taxon>Vertebrata</taxon>
        <taxon>Euteleostomi</taxon>
        <taxon>Actinopterygii</taxon>
        <taxon>Neopterygii</taxon>
        <taxon>Teleostei</taxon>
        <taxon>Neoteleostei</taxon>
        <taxon>Acanthomorphata</taxon>
        <taxon>Ovalentaria</taxon>
        <taxon>Atherinomorphae</taxon>
        <taxon>Cyprinodontiformes</taxon>
        <taxon>Goodeidae</taxon>
        <taxon>Goodea</taxon>
    </lineage>
</organism>
<sequence>MEPSSCLKVFKKKHIMSSSSEIQSRLKLQAALGGPRSLVPLGYHATDEPTTQFRGSPLGDTLKKILYDLWSCGVLLWREAFKVCPKNLTFSIEAALTSYLVTMIYRIPPVVLWKCFQNYYASLDKFTTFGDCQGRSIS</sequence>
<name>A0ABV0N3E4_9TELE</name>
<reference evidence="1 2" key="1">
    <citation type="submission" date="2021-06" db="EMBL/GenBank/DDBJ databases">
        <authorList>
            <person name="Palmer J.M."/>
        </authorList>
    </citation>
    <scope>NUCLEOTIDE SEQUENCE [LARGE SCALE GENOMIC DNA]</scope>
    <source>
        <strain evidence="1 2">GA_2019</strain>
        <tissue evidence="1">Muscle</tissue>
    </source>
</reference>
<comment type="caution">
    <text evidence="1">The sequence shown here is derived from an EMBL/GenBank/DDBJ whole genome shotgun (WGS) entry which is preliminary data.</text>
</comment>
<accession>A0ABV0N3E4</accession>
<gene>
    <name evidence="1" type="ORF">GOODEAATRI_014164</name>
</gene>